<feature type="domain" description="Integrase catalytic" evidence="2">
    <location>
        <begin position="1"/>
        <end position="173"/>
    </location>
</feature>
<feature type="compositionally biased region" description="Low complexity" evidence="1">
    <location>
        <begin position="291"/>
        <end position="319"/>
    </location>
</feature>
<proteinExistence type="predicted"/>
<feature type="compositionally biased region" description="Low complexity" evidence="1">
    <location>
        <begin position="181"/>
        <end position="196"/>
    </location>
</feature>
<dbReference type="AlphaFoldDB" id="A0AAD8S953"/>
<dbReference type="InterPro" id="IPR050951">
    <property type="entry name" value="Retrovirus_Pol_polyprotein"/>
</dbReference>
<dbReference type="FunFam" id="3.30.70.270:FF:000063">
    <property type="entry name" value="Zinc knuckle domaincontaining protein"/>
    <property type="match status" value="1"/>
</dbReference>
<dbReference type="Proteomes" id="UP001231189">
    <property type="component" value="Unassembled WGS sequence"/>
</dbReference>
<comment type="caution">
    <text evidence="3">The sequence shown here is derived from an EMBL/GenBank/DDBJ whole genome shotgun (WGS) entry which is preliminary data.</text>
</comment>
<dbReference type="InterPro" id="IPR001584">
    <property type="entry name" value="Integrase_cat-core"/>
</dbReference>
<feature type="compositionally biased region" description="Low complexity" evidence="1">
    <location>
        <begin position="329"/>
        <end position="340"/>
    </location>
</feature>
<dbReference type="PANTHER" id="PTHR37984:SF5">
    <property type="entry name" value="PROTEIN NYNRIN-LIKE"/>
    <property type="match status" value="1"/>
</dbReference>
<evidence type="ECO:0000256" key="1">
    <source>
        <dbReference type="SAM" id="MobiDB-lite"/>
    </source>
</evidence>
<accession>A0AAD8S953</accession>
<feature type="compositionally biased region" description="Acidic residues" evidence="1">
    <location>
        <begin position="197"/>
        <end position="223"/>
    </location>
</feature>
<dbReference type="InterPro" id="IPR036397">
    <property type="entry name" value="RNaseH_sf"/>
</dbReference>
<evidence type="ECO:0000313" key="4">
    <source>
        <dbReference type="Proteomes" id="UP001231189"/>
    </source>
</evidence>
<dbReference type="Gene3D" id="3.30.70.270">
    <property type="match status" value="1"/>
</dbReference>
<organism evidence="3 4">
    <name type="scientific">Lolium multiflorum</name>
    <name type="common">Italian ryegrass</name>
    <name type="synonym">Lolium perenne subsp. multiflorum</name>
    <dbReference type="NCBI Taxonomy" id="4521"/>
    <lineage>
        <taxon>Eukaryota</taxon>
        <taxon>Viridiplantae</taxon>
        <taxon>Streptophyta</taxon>
        <taxon>Embryophyta</taxon>
        <taxon>Tracheophyta</taxon>
        <taxon>Spermatophyta</taxon>
        <taxon>Magnoliopsida</taxon>
        <taxon>Liliopsida</taxon>
        <taxon>Poales</taxon>
        <taxon>Poaceae</taxon>
        <taxon>BOP clade</taxon>
        <taxon>Pooideae</taxon>
        <taxon>Poodae</taxon>
        <taxon>Poeae</taxon>
        <taxon>Poeae Chloroplast Group 2 (Poeae type)</taxon>
        <taxon>Loliodinae</taxon>
        <taxon>Loliinae</taxon>
        <taxon>Lolium</taxon>
    </lineage>
</organism>
<dbReference type="SUPFAM" id="SSF56672">
    <property type="entry name" value="DNA/RNA polymerases"/>
    <property type="match status" value="1"/>
</dbReference>
<dbReference type="InterPro" id="IPR012337">
    <property type="entry name" value="RNaseH-like_sf"/>
</dbReference>
<dbReference type="PANTHER" id="PTHR37984">
    <property type="entry name" value="PROTEIN CBG26694"/>
    <property type="match status" value="1"/>
</dbReference>
<dbReference type="Pfam" id="PF00665">
    <property type="entry name" value="rve"/>
    <property type="match status" value="1"/>
</dbReference>
<protein>
    <recommendedName>
        <fullName evidence="2">Integrase catalytic domain-containing protein</fullName>
    </recommendedName>
</protein>
<evidence type="ECO:0000259" key="2">
    <source>
        <dbReference type="PROSITE" id="PS50994"/>
    </source>
</evidence>
<sequence>MPIPLSWPFAQWGLDMVGKLHKAWPGRYEYMLVAVDKFTKWVEAKPINLPDVASAIKFIKSIIFRFGVPHSIVTDNGSNFTSKEFKAYCAEVGPTPTAVDPAKMTSEELHAHFTHLLGGHARDTDARIGDMDAKLTDALDKLDGLEAAFNSKLDAKFQELLTRLPPPRDNVRRRARRVPRADVPAGTAPAAAAPDAPSDEGYDDYGGNEDEHVDENMLDDEEVQQPAPGRPRQLNRNARPPPQPHILDYKEYNTITRLFHLACKAEREVQDRQPPWRRANISAGRTSSWTPRQSAPSSRGAASAPPTSKYTAPASRAPPAATPPPSAGPPRSSSSMASTGKTRDIQCRKCLGFGHIERECRTKRVMLVREDGEYDSASDFDEDTLALIAARDGANSDSEREMEGIEVDPAKIEAIESWPQPKTVTQVRSFLGLAGFYRRFVKDFGSIDAPLNELTKKDVPFVWGDAQQRSLHDSER</sequence>
<keyword evidence="4" id="KW-1185">Reference proteome</keyword>
<dbReference type="PROSITE" id="PS50994">
    <property type="entry name" value="INTEGRASE"/>
    <property type="match status" value="1"/>
</dbReference>
<evidence type="ECO:0000313" key="3">
    <source>
        <dbReference type="EMBL" id="KAK1647812.1"/>
    </source>
</evidence>
<dbReference type="GO" id="GO:0003676">
    <property type="term" value="F:nucleic acid binding"/>
    <property type="evidence" value="ECO:0007669"/>
    <property type="project" value="InterPro"/>
</dbReference>
<feature type="region of interest" description="Disordered" evidence="1">
    <location>
        <begin position="267"/>
        <end position="341"/>
    </location>
</feature>
<dbReference type="SUPFAM" id="SSF53098">
    <property type="entry name" value="Ribonuclease H-like"/>
    <property type="match status" value="1"/>
</dbReference>
<dbReference type="Gene3D" id="3.30.420.10">
    <property type="entry name" value="Ribonuclease H-like superfamily/Ribonuclease H"/>
    <property type="match status" value="1"/>
</dbReference>
<dbReference type="InterPro" id="IPR043502">
    <property type="entry name" value="DNA/RNA_pol_sf"/>
</dbReference>
<reference evidence="3" key="1">
    <citation type="submission" date="2023-07" db="EMBL/GenBank/DDBJ databases">
        <title>A chromosome-level genome assembly of Lolium multiflorum.</title>
        <authorList>
            <person name="Chen Y."/>
            <person name="Copetti D."/>
            <person name="Kolliker R."/>
            <person name="Studer B."/>
        </authorList>
    </citation>
    <scope>NUCLEOTIDE SEQUENCE</scope>
    <source>
        <strain evidence="3">02402/16</strain>
        <tissue evidence="3">Leaf</tissue>
    </source>
</reference>
<dbReference type="InterPro" id="IPR043128">
    <property type="entry name" value="Rev_trsase/Diguanyl_cyclase"/>
</dbReference>
<feature type="region of interest" description="Disordered" evidence="1">
    <location>
        <begin position="164"/>
        <end position="247"/>
    </location>
</feature>
<dbReference type="EMBL" id="JAUUTY010000004">
    <property type="protein sequence ID" value="KAK1647812.1"/>
    <property type="molecule type" value="Genomic_DNA"/>
</dbReference>
<name>A0AAD8S953_LOLMU</name>
<gene>
    <name evidence="3" type="ORF">QYE76_065617</name>
</gene>
<dbReference type="GO" id="GO:0015074">
    <property type="term" value="P:DNA integration"/>
    <property type="evidence" value="ECO:0007669"/>
    <property type="project" value="InterPro"/>
</dbReference>